<evidence type="ECO:0000313" key="1">
    <source>
        <dbReference type="EMBL" id="TEB18052.1"/>
    </source>
</evidence>
<proteinExistence type="predicted"/>
<comment type="caution">
    <text evidence="1">The sequence shown here is derived from an EMBL/GenBank/DDBJ whole genome shotgun (WGS) entry which is preliminary data.</text>
</comment>
<dbReference type="Proteomes" id="UP000298030">
    <property type="component" value="Unassembled WGS sequence"/>
</dbReference>
<keyword evidence="2" id="KW-1185">Reference proteome</keyword>
<dbReference type="AlphaFoldDB" id="A0A4Y7S9D4"/>
<evidence type="ECO:0000313" key="2">
    <source>
        <dbReference type="Proteomes" id="UP000298030"/>
    </source>
</evidence>
<protein>
    <submittedName>
        <fullName evidence="1">Uncharacterized protein</fullName>
    </submittedName>
</protein>
<dbReference type="EMBL" id="QPFP01000292">
    <property type="protein sequence ID" value="TEB18052.1"/>
    <property type="molecule type" value="Genomic_DNA"/>
</dbReference>
<sequence>MSLSPLEPSFKPSSGLTLCEDAAAFIQHLVVCSLYGMDPKHQVVVPKTISNTLLEDLYLAHRIFDKRPVRKMNLTRFNLDCTSWSLEEYREKGISVDDYDNDTDGGKYEHVTAVIPGRSKEILRDRPCNLRDKNGRIWCWFFPGLISKHRQAANHGDSAAE</sequence>
<organism evidence="1 2">
    <name type="scientific">Coprinellus micaceus</name>
    <name type="common">Glistening ink-cap mushroom</name>
    <name type="synonym">Coprinus micaceus</name>
    <dbReference type="NCBI Taxonomy" id="71717"/>
    <lineage>
        <taxon>Eukaryota</taxon>
        <taxon>Fungi</taxon>
        <taxon>Dikarya</taxon>
        <taxon>Basidiomycota</taxon>
        <taxon>Agaricomycotina</taxon>
        <taxon>Agaricomycetes</taxon>
        <taxon>Agaricomycetidae</taxon>
        <taxon>Agaricales</taxon>
        <taxon>Agaricineae</taxon>
        <taxon>Psathyrellaceae</taxon>
        <taxon>Coprinellus</taxon>
    </lineage>
</organism>
<name>A0A4Y7S9D4_COPMI</name>
<accession>A0A4Y7S9D4</accession>
<gene>
    <name evidence="1" type="ORF">FA13DRAFT_1720438</name>
</gene>
<reference evidence="1 2" key="1">
    <citation type="journal article" date="2019" name="Nat. Ecol. Evol.">
        <title>Megaphylogeny resolves global patterns of mushroom evolution.</title>
        <authorList>
            <person name="Varga T."/>
            <person name="Krizsan K."/>
            <person name="Foldi C."/>
            <person name="Dima B."/>
            <person name="Sanchez-Garcia M."/>
            <person name="Sanchez-Ramirez S."/>
            <person name="Szollosi G.J."/>
            <person name="Szarkandi J.G."/>
            <person name="Papp V."/>
            <person name="Albert L."/>
            <person name="Andreopoulos W."/>
            <person name="Angelini C."/>
            <person name="Antonin V."/>
            <person name="Barry K.W."/>
            <person name="Bougher N.L."/>
            <person name="Buchanan P."/>
            <person name="Buyck B."/>
            <person name="Bense V."/>
            <person name="Catcheside P."/>
            <person name="Chovatia M."/>
            <person name="Cooper J."/>
            <person name="Damon W."/>
            <person name="Desjardin D."/>
            <person name="Finy P."/>
            <person name="Geml J."/>
            <person name="Haridas S."/>
            <person name="Hughes K."/>
            <person name="Justo A."/>
            <person name="Karasinski D."/>
            <person name="Kautmanova I."/>
            <person name="Kiss B."/>
            <person name="Kocsube S."/>
            <person name="Kotiranta H."/>
            <person name="LaButti K.M."/>
            <person name="Lechner B.E."/>
            <person name="Liimatainen K."/>
            <person name="Lipzen A."/>
            <person name="Lukacs Z."/>
            <person name="Mihaltcheva S."/>
            <person name="Morgado L.N."/>
            <person name="Niskanen T."/>
            <person name="Noordeloos M.E."/>
            <person name="Ohm R.A."/>
            <person name="Ortiz-Santana B."/>
            <person name="Ovrebo C."/>
            <person name="Racz N."/>
            <person name="Riley R."/>
            <person name="Savchenko A."/>
            <person name="Shiryaev A."/>
            <person name="Soop K."/>
            <person name="Spirin V."/>
            <person name="Szebenyi C."/>
            <person name="Tomsovsky M."/>
            <person name="Tulloss R.E."/>
            <person name="Uehling J."/>
            <person name="Grigoriev I.V."/>
            <person name="Vagvolgyi C."/>
            <person name="Papp T."/>
            <person name="Martin F.M."/>
            <person name="Miettinen O."/>
            <person name="Hibbett D.S."/>
            <person name="Nagy L.G."/>
        </authorList>
    </citation>
    <scope>NUCLEOTIDE SEQUENCE [LARGE SCALE GENOMIC DNA]</scope>
    <source>
        <strain evidence="1 2">FP101781</strain>
    </source>
</reference>